<dbReference type="RefSeq" id="YP_002790782.1">
    <property type="nucleotide sequence ID" value="NC_012530.1"/>
</dbReference>
<sequence>MVTKMKSNSSYTKKLESWLDGFTGNLPVYDKLIKNFIKVMGEDAEVSSKYNRGSEHVIEFPTPAVFYDHSIEEYRPDYEYETFMFKRLIGLLQSKKLVLMDIDFRLLGKGNDVSDFRPYEVVKVTFDDRDYDEIKQEIASNKSLVSDSVIANLAKDLL</sequence>
<protein>
    <submittedName>
        <fullName evidence="1">Uncharacterized protein</fullName>
    </submittedName>
</protein>
<evidence type="ECO:0000313" key="1">
    <source>
        <dbReference type="EMBL" id="ACO37024.1"/>
    </source>
</evidence>
<name>C1KFL3_9CAUD</name>
<dbReference type="EMBL" id="FJ822135">
    <property type="protein sequence ID" value="ACO37024.1"/>
    <property type="molecule type" value="Genomic_DNA"/>
</dbReference>
<keyword evidence="2" id="KW-1185">Reference proteome</keyword>
<dbReference type="GeneID" id="7750958"/>
<reference evidence="1 2" key="1">
    <citation type="journal article" date="2009" name="Gene">
        <title>Genome of a virulent bacteriophage Lb338-1 that lyses the probiotic Lactobacillus paracasei cheese strain.</title>
        <authorList>
            <person name="Alemayehu D."/>
            <person name="Ross R.P."/>
            <person name="O'Sullivan O."/>
            <person name="Coffey A."/>
            <person name="Stanton C."/>
            <person name="Fitzgerald G.F."/>
            <person name="McAuliffe O."/>
        </authorList>
    </citation>
    <scope>NUCLEOTIDE SEQUENCE [LARGE SCALE GENOMIC DNA]</scope>
    <source>
        <strain evidence="1">Lb338-1</strain>
    </source>
</reference>
<proteinExistence type="predicted"/>
<evidence type="ECO:0000313" key="2">
    <source>
        <dbReference type="Proteomes" id="UP000001878"/>
    </source>
</evidence>
<organism evidence="1 2">
    <name type="scientific">Lactobacillus phage Lb338-1</name>
    <dbReference type="NCBI Taxonomy" id="2892342"/>
    <lineage>
        <taxon>Viruses</taxon>
        <taxon>Duplodnaviria</taxon>
        <taxon>Heunggongvirae</taxon>
        <taxon>Uroviricota</taxon>
        <taxon>Caudoviricetes</taxon>
        <taxon>Herelleviridae</taxon>
        <taxon>Mooreparkvirus</taxon>
        <taxon>Mooreparkvirus Lb3381</taxon>
    </lineage>
</organism>
<dbReference type="KEGG" id="vg:7750958"/>
<gene>
    <name evidence="1" type="ORF">lb338_phage_103</name>
</gene>
<dbReference type="Proteomes" id="UP000001878">
    <property type="component" value="Segment"/>
</dbReference>
<accession>C1KFL3</accession>